<gene>
    <name evidence="2" type="ORF">V5E97_30935</name>
</gene>
<dbReference type="EMBL" id="CP155447">
    <property type="protein sequence ID" value="XBH02704.1"/>
    <property type="molecule type" value="Genomic_DNA"/>
</dbReference>
<keyword evidence="1" id="KW-0472">Membrane</keyword>
<proteinExistence type="predicted"/>
<organism evidence="2">
    <name type="scientific">Singulisphaera sp. Ch08</name>
    <dbReference type="NCBI Taxonomy" id="3120278"/>
    <lineage>
        <taxon>Bacteria</taxon>
        <taxon>Pseudomonadati</taxon>
        <taxon>Planctomycetota</taxon>
        <taxon>Planctomycetia</taxon>
        <taxon>Isosphaerales</taxon>
        <taxon>Isosphaeraceae</taxon>
        <taxon>Singulisphaera</taxon>
    </lineage>
</organism>
<dbReference type="AlphaFoldDB" id="A0AAU7CBK7"/>
<name>A0AAU7CBK7_9BACT</name>
<evidence type="ECO:0000313" key="2">
    <source>
        <dbReference type="EMBL" id="XBH02704.1"/>
    </source>
</evidence>
<accession>A0AAU7CBK7</accession>
<dbReference type="RefSeq" id="WP_406695445.1">
    <property type="nucleotide sequence ID" value="NZ_CP155447.1"/>
</dbReference>
<evidence type="ECO:0000256" key="1">
    <source>
        <dbReference type="SAM" id="Phobius"/>
    </source>
</evidence>
<feature type="transmembrane region" description="Helical" evidence="1">
    <location>
        <begin position="128"/>
        <end position="149"/>
    </location>
</feature>
<keyword evidence="1" id="KW-1133">Transmembrane helix</keyword>
<feature type="transmembrane region" description="Helical" evidence="1">
    <location>
        <begin position="155"/>
        <end position="174"/>
    </location>
</feature>
<protein>
    <submittedName>
        <fullName evidence="2">Uncharacterized protein</fullName>
    </submittedName>
</protein>
<sequence>MPPLTATPTGPIPRVPPLLLKSGLVVTLRVCQVVPTDGFSPGERLLNGRPAIQTGDSFLAEVIDPCPPYPILVGGTVTKITNPGRFGRAGYVSLQMTQLVQTLEGQTGWVPWRMDLADRRFATRMRRVLLTTLLGLEGAGTGASVGAQFSGGNMAFIGGGMGVGAIVGLGYASFQRGTEANLEPGDTFEIMVGSTHYRPVSREWQTILYPAADPNVGKVKNK</sequence>
<reference evidence="2" key="1">
    <citation type="submission" date="2024-05" db="EMBL/GenBank/DDBJ databases">
        <title>Planctomycetes of the genus Singulisphaera possess chitinolytic capabilities.</title>
        <authorList>
            <person name="Ivanova A."/>
        </authorList>
    </citation>
    <scope>NUCLEOTIDE SEQUENCE</scope>
    <source>
        <strain evidence="2">Ch08T</strain>
    </source>
</reference>
<keyword evidence="1" id="KW-0812">Transmembrane</keyword>